<proteinExistence type="inferred from homology"/>
<dbReference type="PANTHER" id="PTHR43736:SF1">
    <property type="entry name" value="DIHYDRONEOPTERIN TRIPHOSPHATE DIPHOSPHATASE"/>
    <property type="match status" value="1"/>
</dbReference>
<protein>
    <submittedName>
        <fullName evidence="5">NUDIX domain-containing protein</fullName>
    </submittedName>
</protein>
<evidence type="ECO:0000313" key="5">
    <source>
        <dbReference type="EMBL" id="MCB7389113.1"/>
    </source>
</evidence>
<reference evidence="5 6" key="1">
    <citation type="submission" date="2021-10" db="EMBL/GenBank/DDBJ databases">
        <title>Collection of gut derived symbiotic bacterial strains cultured from healthy donors.</title>
        <authorList>
            <person name="Lin H."/>
            <person name="Littmann E."/>
            <person name="Kohout C."/>
            <person name="Pamer E.G."/>
        </authorList>
    </citation>
    <scope>NUCLEOTIDE SEQUENCE [LARGE SCALE GENOMIC DNA]</scope>
    <source>
        <strain evidence="5 6">DFI.1.165</strain>
    </source>
</reference>
<keyword evidence="2 3" id="KW-0378">Hydrolase</keyword>
<dbReference type="Gene3D" id="3.90.79.10">
    <property type="entry name" value="Nucleoside Triphosphate Pyrophosphohydrolase"/>
    <property type="match status" value="1"/>
</dbReference>
<dbReference type="PANTHER" id="PTHR43736">
    <property type="entry name" value="ADP-RIBOSE PYROPHOSPHATASE"/>
    <property type="match status" value="1"/>
</dbReference>
<dbReference type="InterPro" id="IPR020084">
    <property type="entry name" value="NUDIX_hydrolase_CS"/>
</dbReference>
<dbReference type="Proteomes" id="UP001299546">
    <property type="component" value="Unassembled WGS sequence"/>
</dbReference>
<dbReference type="SUPFAM" id="SSF55811">
    <property type="entry name" value="Nudix"/>
    <property type="match status" value="1"/>
</dbReference>
<evidence type="ECO:0000256" key="2">
    <source>
        <dbReference type="ARBA" id="ARBA00022801"/>
    </source>
</evidence>
<feature type="domain" description="Nudix hydrolase" evidence="4">
    <location>
        <begin position="14"/>
        <end position="139"/>
    </location>
</feature>
<evidence type="ECO:0000313" key="6">
    <source>
        <dbReference type="Proteomes" id="UP001299546"/>
    </source>
</evidence>
<keyword evidence="6" id="KW-1185">Reference proteome</keyword>
<dbReference type="Pfam" id="PF00293">
    <property type="entry name" value="NUDIX"/>
    <property type="match status" value="1"/>
</dbReference>
<organism evidence="5 6">
    <name type="scientific">Bariatricus massiliensis</name>
    <dbReference type="NCBI Taxonomy" id="1745713"/>
    <lineage>
        <taxon>Bacteria</taxon>
        <taxon>Bacillati</taxon>
        <taxon>Bacillota</taxon>
        <taxon>Clostridia</taxon>
        <taxon>Lachnospirales</taxon>
        <taxon>Lachnospiraceae</taxon>
        <taxon>Bariatricus</taxon>
    </lineage>
</organism>
<comment type="caution">
    <text evidence="5">The sequence shown here is derived from an EMBL/GenBank/DDBJ whole genome shotgun (WGS) entry which is preliminary data.</text>
</comment>
<dbReference type="EMBL" id="JAJCIS010000018">
    <property type="protein sequence ID" value="MCB7389113.1"/>
    <property type="molecule type" value="Genomic_DNA"/>
</dbReference>
<dbReference type="PROSITE" id="PS51462">
    <property type="entry name" value="NUDIX"/>
    <property type="match status" value="1"/>
</dbReference>
<dbReference type="InterPro" id="IPR015797">
    <property type="entry name" value="NUDIX_hydrolase-like_dom_sf"/>
</dbReference>
<gene>
    <name evidence="5" type="ORF">LIZ65_17660</name>
</gene>
<dbReference type="InterPro" id="IPR014078">
    <property type="entry name" value="Nudix_YtkD"/>
</dbReference>
<dbReference type="CDD" id="cd04665">
    <property type="entry name" value="NUDIX_RppH"/>
    <property type="match status" value="1"/>
</dbReference>
<dbReference type="InterPro" id="IPR020476">
    <property type="entry name" value="Nudix_hydrolase"/>
</dbReference>
<accession>A0ABS8DL22</accession>
<dbReference type="InterPro" id="IPR000086">
    <property type="entry name" value="NUDIX_hydrolase_dom"/>
</dbReference>
<evidence type="ECO:0000256" key="3">
    <source>
        <dbReference type="RuleBase" id="RU003476"/>
    </source>
</evidence>
<name>A0ABS8DL22_9FIRM</name>
<evidence type="ECO:0000259" key="4">
    <source>
        <dbReference type="PROSITE" id="PS51462"/>
    </source>
</evidence>
<sequence>MAEIEVKFYNDVDEELVKFVVIVCRYQGKWLWVKHRERDTYENPGGHREEGETAQQAAVRELQEETGALAFDIRPISCYSVTGKTRVCASGEETFGKLFYAEIRRLGEIHSEIERFDLFDAIPEKLTYPDIQPHFVTYLKRMGIVEDSEL</sequence>
<comment type="similarity">
    <text evidence="1 3">Belongs to the Nudix hydrolase family.</text>
</comment>
<dbReference type="RefSeq" id="WP_199882862.1">
    <property type="nucleotide sequence ID" value="NZ_JAJCIQ010000018.1"/>
</dbReference>
<dbReference type="PRINTS" id="PR00502">
    <property type="entry name" value="NUDIXFAMILY"/>
</dbReference>
<dbReference type="PROSITE" id="PS00893">
    <property type="entry name" value="NUDIX_BOX"/>
    <property type="match status" value="1"/>
</dbReference>
<evidence type="ECO:0000256" key="1">
    <source>
        <dbReference type="ARBA" id="ARBA00005582"/>
    </source>
</evidence>